<dbReference type="GO" id="GO:0016020">
    <property type="term" value="C:membrane"/>
    <property type="evidence" value="ECO:0007669"/>
    <property type="project" value="UniProtKB-SubCell"/>
</dbReference>
<evidence type="ECO:0000256" key="1">
    <source>
        <dbReference type="ARBA" id="ARBA00004141"/>
    </source>
</evidence>
<feature type="transmembrane region" description="Helical" evidence="8">
    <location>
        <begin position="473"/>
        <end position="494"/>
    </location>
</feature>
<dbReference type="AlphaFoldDB" id="A0A485KE28"/>
<sequence length="570" mass="62578">MSGDGDRLPTRASSVSTRGNDPVVREDEANLLFKSIDTCHHTGVPDLWHPSHIGLMITYAGVGVLHGAFPRTVYPYFRMFLNMDGYQVTACASIIDMAWSFKIFFGLLSDGVPICGYRRRPYVLLGWLICLAFLVVMATLPPAMPYFAKGEILGVADVRARRIDNPHAAADGTPYILYMMAASMGYVMADVACDAAMVELAQTEREDVRGHTQSWSYIVKSTSASVTTGLVGFALNGAEYGGAFTWSMSFNALMSCLCLVVLAVLPAVWFFPDRRAPLDAPPLTTKLGEMYDICAQRAIWQTMWFHYSNTFFSDFGAAPSSVVASDWAKVEPINDSIFSMLSSALMAFGMCLTNWYFLDVDWRVIVVVTTLSYVVLDAAVSFLTIYAVVRNQWFYLGAPVLNSIPAGVRFVVTGFVIVEVADMGHEGATYGLVTTVGNLASPLAASISKVIDGSFQAYQADIDRDTPAVRDQVAYTFGIMYLMKLMSLITLVLLPAQKREARALKRDGGTYPWIGFWTLVVTGASLVFGVVTNLFTIFPSTKCLRLAGGPGCHRANNGTTRERGWLEWDV</sequence>
<keyword evidence="3" id="KW-0813">Transport</keyword>
<feature type="transmembrane region" description="Helical" evidence="8">
    <location>
        <begin position="337"/>
        <end position="358"/>
    </location>
</feature>
<feature type="transmembrane region" description="Helical" evidence="8">
    <location>
        <begin position="364"/>
        <end position="389"/>
    </location>
</feature>
<feature type="transmembrane region" description="Helical" evidence="8">
    <location>
        <begin position="514"/>
        <end position="538"/>
    </location>
</feature>
<feature type="region of interest" description="Disordered" evidence="7">
    <location>
        <begin position="1"/>
        <end position="21"/>
    </location>
</feature>
<dbReference type="EMBL" id="VJMH01000712">
    <property type="protein sequence ID" value="KAF0714784.1"/>
    <property type="molecule type" value="Genomic_DNA"/>
</dbReference>
<organism evidence="10 11">
    <name type="scientific">Aphanomyces stellatus</name>
    <dbReference type="NCBI Taxonomy" id="120398"/>
    <lineage>
        <taxon>Eukaryota</taxon>
        <taxon>Sar</taxon>
        <taxon>Stramenopiles</taxon>
        <taxon>Oomycota</taxon>
        <taxon>Saprolegniomycetes</taxon>
        <taxon>Saprolegniales</taxon>
        <taxon>Verrucalvaceae</taxon>
        <taxon>Aphanomyces</taxon>
    </lineage>
</organism>
<dbReference type="PANTHER" id="PTHR31585">
    <property type="entry name" value="FOLATE-BIOPTERIN TRANSPORTER 1, CHLOROPLASTIC"/>
    <property type="match status" value="1"/>
</dbReference>
<feature type="transmembrane region" description="Helical" evidence="8">
    <location>
        <begin position="250"/>
        <end position="271"/>
    </location>
</feature>
<evidence type="ECO:0000256" key="2">
    <source>
        <dbReference type="ARBA" id="ARBA00007015"/>
    </source>
</evidence>
<keyword evidence="4 8" id="KW-0812">Transmembrane</keyword>
<evidence type="ECO:0000256" key="7">
    <source>
        <dbReference type="SAM" id="MobiDB-lite"/>
    </source>
</evidence>
<dbReference type="Pfam" id="PF03092">
    <property type="entry name" value="BT1"/>
    <property type="match status" value="1"/>
</dbReference>
<feature type="transmembrane region" description="Helical" evidence="8">
    <location>
        <begin position="121"/>
        <end position="140"/>
    </location>
</feature>
<dbReference type="PANTHER" id="PTHR31585:SF5">
    <property type="entry name" value="RNA-BINDING S4 DOMAIN-CONTAINING PROTEIN"/>
    <property type="match status" value="1"/>
</dbReference>
<keyword evidence="5 8" id="KW-1133">Transmembrane helix</keyword>
<evidence type="ECO:0000313" key="9">
    <source>
        <dbReference type="EMBL" id="KAF0714784.1"/>
    </source>
</evidence>
<evidence type="ECO:0000256" key="3">
    <source>
        <dbReference type="ARBA" id="ARBA00022448"/>
    </source>
</evidence>
<evidence type="ECO:0000256" key="4">
    <source>
        <dbReference type="ARBA" id="ARBA00022692"/>
    </source>
</evidence>
<evidence type="ECO:0000256" key="5">
    <source>
        <dbReference type="ARBA" id="ARBA00022989"/>
    </source>
</evidence>
<keyword evidence="6 8" id="KW-0472">Membrane</keyword>
<dbReference type="OrthoDB" id="754047at2759"/>
<comment type="subcellular location">
    <subcellularLocation>
        <location evidence="1">Membrane</location>
        <topology evidence="1">Multi-pass membrane protein</topology>
    </subcellularLocation>
</comment>
<dbReference type="EMBL" id="CAADRA010000712">
    <property type="protein sequence ID" value="VFT80845.1"/>
    <property type="molecule type" value="Genomic_DNA"/>
</dbReference>
<dbReference type="Proteomes" id="UP000332933">
    <property type="component" value="Unassembled WGS sequence"/>
</dbReference>
<evidence type="ECO:0000313" key="10">
    <source>
        <dbReference type="EMBL" id="VFT80845.1"/>
    </source>
</evidence>
<accession>A0A485KE28</accession>
<evidence type="ECO:0000256" key="6">
    <source>
        <dbReference type="ARBA" id="ARBA00023136"/>
    </source>
</evidence>
<protein>
    <submittedName>
        <fullName evidence="10">Aste57867_3690 protein</fullName>
    </submittedName>
</protein>
<evidence type="ECO:0000256" key="8">
    <source>
        <dbReference type="SAM" id="Phobius"/>
    </source>
</evidence>
<reference evidence="10 11" key="1">
    <citation type="submission" date="2019-03" db="EMBL/GenBank/DDBJ databases">
        <authorList>
            <person name="Gaulin E."/>
            <person name="Dumas B."/>
        </authorList>
    </citation>
    <scope>NUCLEOTIDE SEQUENCE [LARGE SCALE GENOMIC DNA]</scope>
    <source>
        <strain evidence="10">CBS 568.67</strain>
    </source>
</reference>
<dbReference type="InterPro" id="IPR039309">
    <property type="entry name" value="BT1"/>
</dbReference>
<reference evidence="9" key="2">
    <citation type="submission" date="2019-06" db="EMBL/GenBank/DDBJ databases">
        <title>Genomics analysis of Aphanomyces spp. identifies a new class of oomycete effector associated with host adaptation.</title>
        <authorList>
            <person name="Gaulin E."/>
        </authorList>
    </citation>
    <scope>NUCLEOTIDE SEQUENCE</scope>
    <source>
        <strain evidence="9">CBS 578.67</strain>
    </source>
</reference>
<proteinExistence type="inferred from homology"/>
<name>A0A485KE28_9STRA</name>
<comment type="similarity">
    <text evidence="2">Belongs to the major facilitator superfamily. Folate-biopterin transporter (TC 2.A.71) family.</text>
</comment>
<dbReference type="InterPro" id="IPR036259">
    <property type="entry name" value="MFS_trans_sf"/>
</dbReference>
<gene>
    <name evidence="10" type="primary">Aste57867_3690</name>
    <name evidence="9" type="ORF">As57867_003679</name>
    <name evidence="10" type="ORF">ASTE57867_3690</name>
</gene>
<dbReference type="SUPFAM" id="SSF103473">
    <property type="entry name" value="MFS general substrate transporter"/>
    <property type="match status" value="1"/>
</dbReference>
<dbReference type="Gene3D" id="1.20.1250.20">
    <property type="entry name" value="MFS general substrate transporter like domains"/>
    <property type="match status" value="1"/>
</dbReference>
<feature type="transmembrane region" description="Helical" evidence="8">
    <location>
        <begin position="217"/>
        <end position="238"/>
    </location>
</feature>
<evidence type="ECO:0000313" key="11">
    <source>
        <dbReference type="Proteomes" id="UP000332933"/>
    </source>
</evidence>
<keyword evidence="11" id="KW-1185">Reference proteome</keyword>